<name>A0A232EDG1_9HYME</name>
<evidence type="ECO:0000313" key="1">
    <source>
        <dbReference type="EMBL" id="OXU16387.1"/>
    </source>
</evidence>
<accession>A0A232EDG1</accession>
<sequence length="156" mass="17660">MSCRYEVYPSTDTRLQAPVRESHACAQRSTQLSECSKCRSHTPTLPLTCRALSPKTPYLASPRCRPEHLDGYLGVLSMSCRYEVNPSADTRLQAHVRESHACAQRSTQLSEYSKCRSHIPTRLYRLLTIFNVCRSNGYGAHQRTLGFEHGGTRRTV</sequence>
<organism evidence="1 2">
    <name type="scientific">Trichomalopsis sarcophagae</name>
    <dbReference type="NCBI Taxonomy" id="543379"/>
    <lineage>
        <taxon>Eukaryota</taxon>
        <taxon>Metazoa</taxon>
        <taxon>Ecdysozoa</taxon>
        <taxon>Arthropoda</taxon>
        <taxon>Hexapoda</taxon>
        <taxon>Insecta</taxon>
        <taxon>Pterygota</taxon>
        <taxon>Neoptera</taxon>
        <taxon>Endopterygota</taxon>
        <taxon>Hymenoptera</taxon>
        <taxon>Apocrita</taxon>
        <taxon>Proctotrupomorpha</taxon>
        <taxon>Chalcidoidea</taxon>
        <taxon>Pteromalidae</taxon>
        <taxon>Pteromalinae</taxon>
        <taxon>Trichomalopsis</taxon>
    </lineage>
</organism>
<gene>
    <name evidence="1" type="ORF">TSAR_015300</name>
</gene>
<evidence type="ECO:0000313" key="2">
    <source>
        <dbReference type="Proteomes" id="UP000215335"/>
    </source>
</evidence>
<proteinExistence type="predicted"/>
<dbReference type="EMBL" id="NNAY01006504">
    <property type="protein sequence ID" value="OXU16387.1"/>
    <property type="molecule type" value="Genomic_DNA"/>
</dbReference>
<reference evidence="1 2" key="1">
    <citation type="journal article" date="2017" name="Curr. Biol.">
        <title>The Evolution of Venom by Co-option of Single-Copy Genes.</title>
        <authorList>
            <person name="Martinson E.O."/>
            <person name="Mrinalini"/>
            <person name="Kelkar Y.D."/>
            <person name="Chang C.H."/>
            <person name="Werren J.H."/>
        </authorList>
    </citation>
    <scope>NUCLEOTIDE SEQUENCE [LARGE SCALE GENOMIC DNA]</scope>
    <source>
        <strain evidence="1 2">Alberta</strain>
        <tissue evidence="1">Whole body</tissue>
    </source>
</reference>
<dbReference type="AlphaFoldDB" id="A0A232EDG1"/>
<keyword evidence="2" id="KW-1185">Reference proteome</keyword>
<comment type="caution">
    <text evidence="1">The sequence shown here is derived from an EMBL/GenBank/DDBJ whole genome shotgun (WGS) entry which is preliminary data.</text>
</comment>
<dbReference type="Proteomes" id="UP000215335">
    <property type="component" value="Unassembled WGS sequence"/>
</dbReference>
<protein>
    <submittedName>
        <fullName evidence="1">Uncharacterized protein</fullName>
    </submittedName>
</protein>